<sequence length="3644" mass="401629">MALSSYDDLLKQVESLRVENKTLQRELKDNSSHLTKLEHDTSNMKDVLFNFQVAMQEDAEFSFSDDSMCRELMAEGADVGSFEESSDQNDSQGENDGYKPGIANGNNRGRQKTQSPEPSHDSNAKHRDEAKEIHTLIQQFQQERINLVQEIEAEDKNRKWYYDQIEMLTRKIRSLPVSNSFATKQPGLTRKHLEFEVKRLRETMHESFGTNEQIAQRQEQRIQKIHTIEAEIISLQKHKEKLEQQKEVEINGEAELIPRGSQGKNIVQKPLGMIGMDNAGYTDYDDGEQITTATQTQDGLESDGGVGLDEESARGHNLSAMYHGAWPINKDYNRDREGSIRSYGQDVASMMSFNSTNTSSTHSSSPMASQRRSSAQSLSQPHQQPQQFPQSHQQPQQLGTKVEMVYSLLSMLGTHDKDDMSRTLLAMSNSQDSCIAMRQSGCLPLLIQLLHGSDKDSSLLGNTRGSKAARARAAAALHNIVHSHPDDKRGRREARVLRLLEQIRAHCDQLRDSPSDEEDDSRNNSRSGSRSGDMDHHPGPAIATLMKLSFDEEHRHAICTLGGLHAIAELLQVDHEINGNTTEQYNITMRRYACMALTNLTFGDGTNKALLCSMKSCMEALVEQLHSPNEDLCQVAASVLRNLSWKADLASKKTLREVGAVTTLMRTAMRVKKETTLKSILSALWNLSAHCSENKADICAVEGALEFLVGSLTYKSPSKTMSIIENGGGILRNVSSHIAVREDYRKIIREHGCLQILLKHLRSTSLTIVSNACGTLWNLSARCAEDQQALWEMGAVNMLRNLVHSKHKMISMGSSAALKNLLAARPAMKNLEIGKQANSNRPTLHVRKQRALEADIDQNLSETCENVESPRDSPVDNSKSEKDHSRFVYPRDSNLTYVAETEPRYPRDSNLTYVAETEPRRSILRGQFFPRSQSGDNSPVLDSRLKSPQRVARSGSQDSVGSTHSDISHDRSYTHGILGKTRTPVRQGGSLERNVDTPLQRYNSDVSCERNQPNSRILQVMQEVAKHAGLESPFAKEQPKDIVFKVPQGRAPKVNEHSVPPQHMVAMQQAMLYHRYLNGNHMPVPQPVLNLSHNPSMGQNFGFSHPGTHSFPQEDEGDQLIDFSVKYRDTNMGIRQSDRQGPDPPRPMAGNYVGSPYIQRQGMSFMHNSYGGGHAGNFYEGRSQQYQKFGSSAYAETDLDDPDQTTDYSARYGAEYTHYSDQSVGYNSRYDGRDPNCADCKLEEARRMNDQYEQFSSDQVKTFCTEGTPYLSTATSLTDLTAGKMEEGESDKKHNHGHATSVTQKVGNKYGDSEIQKSESEKSSASGSQKSDPQTTSTTVIANSYKAKPSDCVPQNQSGSDEIVNMSFHANADDDSSQDQPKTYCEEGTPVCFSRVSSLSSLHSSEAADRQECSKQPRPQVALQSIDENEDLNSSIVRMPPPSMTTNALRLKSAGDSDSRVEMAEKEHKTVTFDDNHHVEETPLMFSRCTSLGSLSSFDAHSVHSSVVSEYSRRASEVVSPSELPDSPSETMPPSPKRGKSPERSSEKRTQVYNPDAPEPKQFTNKANNGVKKVNPVNSQLTNPRTESDFDSVSTMSKEIPMVYEYEGTPPHFSETSSLSALTIDDKRKDPKSDNVKGSVIEKSRDVKPEPKKIEPKDPMKTEDKDSSMSEVSEGEEDILANIISSAMPNSSSRRMRKSSSDNAIKKKSSGNSSKTDSGTSSRSKTPAKSSSNDGKSTGSKSAKRSLNLLGKVSSNDQLSSDRDVNEDSVKPYAEEGPPCGIPTSQIQIAKSQARFAPSKIPKFNNLSHLDASRDTIHSYADEDIPSTVPRTQNILIKPRYNTTASTFNPKSVMGTRNIEPDPFDMEDEVPKPYATEDTPFSGSHPSSPPAKIIENPLLHHHPNLQEFDVNDDCIKSFATEGTPLAGSNIPSPQPKQGHAADRFTGVFDYGPHAEDTTTCYATEDTPLTFSQTGSLSDLSIMTGMTDNDIEPVQIPKSSQISASYPPPPPEDSQSDTSSVLEEGEDLLSEIIQSAMPKGKGNKSMDRHAEGSEGNDRFRFENPSYKEKKPVVFQPQRTSSHKNQIDVDAVKVYAVEDTPINFSSATSLSDLTIDSIEGPKDSIMQPSKSTTDNSYVSNAATFGTSNDSVFIHSGLYDSTKLFLLEGTPITFSRNDSLSSLSCFDEDKSTSSNQMKKLMKEKDIHQPLGNDITRPESQQSRKSSDSLNSGMYLERHVIGQSSEESQSLSRASPSQIKRPEDQPRKYAVEDTPMCFSSSSSLSSLHSPEGEKSKEREEFEKKSVAKDKKVPYQVEDTPVCFSRNSSLSSLSVDSDEDDPTPSEQALLDECISSALPKRRSSRSEERRKGKSKSSHSSAFGFQDENRKYRSLPKPSSKHNDKMYGEIDGKNRDAFASQNPQSRSLSVARDTQGTHDSRITVWRKQPHRSSDEIFLKPSTDAKGRPLCRSRSEDSDYFLKDKKEASNMEILHHGHRPYLGSFDSIPKSDQMTDSDRIHEEIRKETEKITSQLRELSTRDLESSTEKTDSEKEKETSPEEDQNMYFMTCSAVTEISVESISKQSFPSSMAPDTDDDILGGSLVGAAEIVDDENTSEYPDDTLTSNNLQRHYLEVEMSLEDQRALEQNANIIVSELQINRTMTISGSTVDEDNFIENETLSLVSNDYMSDTASEASITWSLSTDITSEMSERTISNSNCSSPSLRGPRILKPGEKSLISKELDCDGKGIRGKRKPLYSRSASSPSSPRSGSSRSDSISQGSRAHSTGWNKLSPRSAGVGAPSSKKVSPKTSSGPQASSTPCKVNQKTKTNKQSPPQHLTLQSNKKSSPTSKTNAAPSKIPSTKTSPKSKNAASNEKPIPMVKQGTFTKESEQTNAPVISPISQEQLDESISCDEDETDSNVAADQSLTKRRERDLSGSNSIRNSRDSPSGSWSKALESYSFIADSDQENTYQSYYDQTQVQQAKTDKKMRRSIGTANLTSGKKNLSTSNSPGSSPGSKIPSRTSQSKAVMGTNIKKANASSSPSAKSGSSASPVKNGSGNGISKIASNPNLRRVEKGSDVRRSDSNGSLKSNSRPSTPVGRKLSTPNTSQSKIAGTSKPGGGIDTDKKVGNGSGKKQTQSKIATLWRKEDEVSPSPPSKLPVSSSMSRLAKQMKNNQQVKIRTSSPRPTGNKTPLISQQSTDSPKEGLSRSSTFDKLRATNDASRVPSCDDLDDYGKVESDEKKAVFSLNDAFSCEDNECDIQSKSLSKEKLDVSTENVLKEKNTDSLNKPDNKLDIACGKGEQSENNVPKINSGTWKKKKADTNFALLPNADETSKPLSTTKRADSLNFSLSGSASEEGISDISFSTNSGGKWHTIDRSTPAQQIYSDDTDVWVKRHDDSICSQSQLDVSSKSKKKGTKGSSTFLPIKAVAKQIFGKSSHKLKKEKEVSKDEKVDKSDKASKKHGAEIESGAKTPKSSKSDSKNKSFTKKCKVDSVNESIVLKKSFEELDIDIDTSVWNSSTVSIEHSKEYKTSVPNNKEQSKSTSPLPQQNGGILIQETKTSPQALVAPFNYNPNPRGKPEASENIEIKKDVVSNSQKVSGPPSPSQHVTKTEMLMARRQHTILSGRKFDDDTENENDGKKKCIVTTV</sequence>
<dbReference type="Pfam" id="PF18797">
    <property type="entry name" value="APC_rep"/>
    <property type="match status" value="1"/>
</dbReference>
<feature type="region of interest" description="Disordered" evidence="6">
    <location>
        <begin position="2199"/>
        <end position="2471"/>
    </location>
</feature>
<dbReference type="Proteomes" id="UP001634394">
    <property type="component" value="Unassembled WGS sequence"/>
</dbReference>
<evidence type="ECO:0000256" key="2">
    <source>
        <dbReference type="ARBA" id="ARBA00022687"/>
    </source>
</evidence>
<feature type="compositionally biased region" description="Polar residues" evidence="6">
    <location>
        <begin position="3529"/>
        <end position="3560"/>
    </location>
</feature>
<name>A0ABD3XP12_SINWO</name>
<feature type="compositionally biased region" description="Polar residues" evidence="6">
    <location>
        <begin position="3167"/>
        <end position="3196"/>
    </location>
</feature>
<feature type="compositionally biased region" description="Basic and acidic residues" evidence="6">
    <location>
        <begin position="3066"/>
        <end position="3078"/>
    </location>
</feature>
<feature type="region of interest" description="Disordered" evidence="6">
    <location>
        <begin position="2519"/>
        <end position="2556"/>
    </location>
</feature>
<feature type="region of interest" description="Disordered" evidence="6">
    <location>
        <begin position="1999"/>
        <end position="2022"/>
    </location>
</feature>
<feature type="repeat" description="ARM" evidence="4">
    <location>
        <begin position="616"/>
        <end position="644"/>
    </location>
</feature>
<evidence type="ECO:0000256" key="4">
    <source>
        <dbReference type="PROSITE-ProRule" id="PRU00259"/>
    </source>
</evidence>
<dbReference type="InterPro" id="IPR011989">
    <property type="entry name" value="ARM-like"/>
</dbReference>
<dbReference type="InterPro" id="IPR032038">
    <property type="entry name" value="APC_N"/>
</dbReference>
<evidence type="ECO:0000256" key="6">
    <source>
        <dbReference type="SAM" id="MobiDB-lite"/>
    </source>
</evidence>
<feature type="compositionally biased region" description="Polar residues" evidence="6">
    <location>
        <begin position="954"/>
        <end position="965"/>
    </location>
</feature>
<feature type="region of interest" description="Disordered" evidence="6">
    <location>
        <begin position="3624"/>
        <end position="3644"/>
    </location>
</feature>
<dbReference type="InterPro" id="IPR026818">
    <property type="entry name" value="Apc_fam"/>
</dbReference>
<feature type="region of interest" description="Disordered" evidence="6">
    <location>
        <begin position="3434"/>
        <end position="3486"/>
    </location>
</feature>
<feature type="compositionally biased region" description="Low complexity" evidence="6">
    <location>
        <begin position="3029"/>
        <end position="3049"/>
    </location>
</feature>
<feature type="compositionally biased region" description="Basic and acidic residues" evidence="6">
    <location>
        <begin position="2286"/>
        <end position="2308"/>
    </location>
</feature>
<dbReference type="Pfam" id="PF16689">
    <property type="entry name" value="APC_N_CC"/>
    <property type="match status" value="1"/>
</dbReference>
<dbReference type="EMBL" id="JBJQND010000002">
    <property type="protein sequence ID" value="KAL3887208.1"/>
    <property type="molecule type" value="Genomic_DNA"/>
</dbReference>
<reference evidence="8 9" key="1">
    <citation type="submission" date="2024-11" db="EMBL/GenBank/DDBJ databases">
        <title>Chromosome-level genome assembly of the freshwater bivalve Anodonta woodiana.</title>
        <authorList>
            <person name="Chen X."/>
        </authorList>
    </citation>
    <scope>NUCLEOTIDE SEQUENCE [LARGE SCALE GENOMIC DNA]</scope>
    <source>
        <strain evidence="8">MN2024</strain>
        <tissue evidence="8">Gills</tissue>
    </source>
</reference>
<dbReference type="GO" id="GO:0016055">
    <property type="term" value="P:Wnt signaling pathway"/>
    <property type="evidence" value="ECO:0007669"/>
    <property type="project" value="UniProtKB-KW"/>
</dbReference>
<feature type="region of interest" description="Disordered" evidence="6">
    <location>
        <begin position="78"/>
        <end position="127"/>
    </location>
</feature>
<proteinExistence type="inferred from homology"/>
<dbReference type="FunFam" id="1.25.10.10:FF:000305">
    <property type="entry name" value="Adenomatous polyposis coli"/>
    <property type="match status" value="1"/>
</dbReference>
<organism evidence="8 9">
    <name type="scientific">Sinanodonta woodiana</name>
    <name type="common">Chinese pond mussel</name>
    <name type="synonym">Anodonta woodiana</name>
    <dbReference type="NCBI Taxonomy" id="1069815"/>
    <lineage>
        <taxon>Eukaryota</taxon>
        <taxon>Metazoa</taxon>
        <taxon>Spiralia</taxon>
        <taxon>Lophotrochozoa</taxon>
        <taxon>Mollusca</taxon>
        <taxon>Bivalvia</taxon>
        <taxon>Autobranchia</taxon>
        <taxon>Heteroconchia</taxon>
        <taxon>Palaeoheterodonta</taxon>
        <taxon>Unionida</taxon>
        <taxon>Unionoidea</taxon>
        <taxon>Unionidae</taxon>
        <taxon>Unioninae</taxon>
        <taxon>Sinanodonta</taxon>
    </lineage>
</organism>
<dbReference type="Pfam" id="PF11414">
    <property type="entry name" value="Suppressor_APC"/>
    <property type="match status" value="1"/>
</dbReference>
<feature type="region of interest" description="Disordered" evidence="6">
    <location>
        <begin position="1510"/>
        <end position="1594"/>
    </location>
</feature>
<feature type="compositionally biased region" description="Low complexity" evidence="6">
    <location>
        <begin position="3000"/>
        <end position="3015"/>
    </location>
</feature>
<feature type="compositionally biased region" description="Basic and acidic residues" evidence="6">
    <location>
        <begin position="1624"/>
        <end position="1668"/>
    </location>
</feature>
<feature type="compositionally biased region" description="Low complexity" evidence="6">
    <location>
        <begin position="2795"/>
        <end position="2808"/>
    </location>
</feature>
<evidence type="ECO:0000313" key="9">
    <source>
        <dbReference type="Proteomes" id="UP001634394"/>
    </source>
</evidence>
<feature type="region of interest" description="Disordered" evidence="6">
    <location>
        <begin position="3276"/>
        <end position="3310"/>
    </location>
</feature>
<feature type="compositionally biased region" description="Low complexity" evidence="6">
    <location>
        <begin position="2836"/>
        <end position="2868"/>
    </location>
</feature>
<feature type="compositionally biased region" description="Basic and acidic residues" evidence="6">
    <location>
        <begin position="3276"/>
        <end position="3289"/>
    </location>
</feature>
<dbReference type="InterPro" id="IPR000225">
    <property type="entry name" value="Armadillo"/>
</dbReference>
<feature type="compositionally biased region" description="Polar residues" evidence="6">
    <location>
        <begin position="3079"/>
        <end position="3090"/>
    </location>
</feature>
<feature type="repeat" description="ARM" evidence="4">
    <location>
        <begin position="752"/>
        <end position="794"/>
    </location>
</feature>
<feature type="compositionally biased region" description="Basic and acidic residues" evidence="6">
    <location>
        <begin position="3439"/>
        <end position="3462"/>
    </location>
</feature>
<feature type="compositionally biased region" description="Low complexity" evidence="6">
    <location>
        <begin position="1710"/>
        <end position="1732"/>
    </location>
</feature>
<feature type="compositionally biased region" description="Polar residues" evidence="6">
    <location>
        <begin position="1576"/>
        <end position="1594"/>
    </location>
</feature>
<feature type="compositionally biased region" description="Basic and acidic residues" evidence="6">
    <location>
        <begin position="1540"/>
        <end position="1550"/>
    </location>
</feature>
<feature type="region of interest" description="Disordered" evidence="6">
    <location>
        <begin position="2035"/>
        <end position="2066"/>
    </location>
</feature>
<keyword evidence="2" id="KW-0879">Wnt signaling pathway</keyword>
<accession>A0ABD3XP12</accession>
<dbReference type="Gene3D" id="1.10.287.450">
    <property type="entry name" value="Helix hairpin bin"/>
    <property type="match status" value="1"/>
</dbReference>
<feature type="compositionally biased region" description="Low complexity" evidence="6">
    <location>
        <begin position="2275"/>
        <end position="2285"/>
    </location>
</feature>
<dbReference type="Gene3D" id="1.25.10.10">
    <property type="entry name" value="Leucine-rich Repeat Variant"/>
    <property type="match status" value="1"/>
</dbReference>
<dbReference type="Gene3D" id="1.20.5.10">
    <property type="match status" value="1"/>
</dbReference>
<feature type="compositionally biased region" description="Basic and acidic residues" evidence="6">
    <location>
        <begin position="3197"/>
        <end position="3213"/>
    </location>
</feature>
<feature type="region of interest" description="Disordered" evidence="6">
    <location>
        <begin position="508"/>
        <end position="540"/>
    </location>
</feature>
<feature type="region of interest" description="Disordered" evidence="6">
    <location>
        <begin position="2706"/>
        <end position="2947"/>
    </location>
</feature>
<dbReference type="InterPro" id="IPR009223">
    <property type="entry name" value="APC_rpt"/>
</dbReference>
<feature type="compositionally biased region" description="Basic and acidic residues" evidence="6">
    <location>
        <begin position="2395"/>
        <end position="2410"/>
    </location>
</feature>
<feature type="compositionally biased region" description="Basic and acidic residues" evidence="6">
    <location>
        <begin position="118"/>
        <end position="127"/>
    </location>
</feature>
<feature type="compositionally biased region" description="Polar residues" evidence="6">
    <location>
        <begin position="2878"/>
        <end position="2898"/>
    </location>
</feature>
<dbReference type="GO" id="GO:0071944">
    <property type="term" value="C:cell periphery"/>
    <property type="evidence" value="ECO:0007669"/>
    <property type="project" value="UniProtKB-ARBA"/>
</dbReference>
<dbReference type="SUPFAM" id="SSF48371">
    <property type="entry name" value="ARM repeat"/>
    <property type="match status" value="1"/>
</dbReference>
<feature type="compositionally biased region" description="Polar residues" evidence="6">
    <location>
        <begin position="2413"/>
        <end position="2428"/>
    </location>
</feature>
<feature type="compositionally biased region" description="Basic and acidic residues" evidence="6">
    <location>
        <begin position="2043"/>
        <end position="2066"/>
    </location>
</feature>
<dbReference type="InterPro" id="IPR016024">
    <property type="entry name" value="ARM-type_fold"/>
</dbReference>
<dbReference type="SMART" id="SM00185">
    <property type="entry name" value="ARM"/>
    <property type="match status" value="7"/>
</dbReference>
<feature type="coiled-coil region" evidence="5">
    <location>
        <begin position="6"/>
        <end position="40"/>
    </location>
</feature>
<feature type="region of interest" description="Disordered" evidence="6">
    <location>
        <begin position="862"/>
        <end position="888"/>
    </location>
</feature>
<dbReference type="SUPFAM" id="SSF82931">
    <property type="entry name" value="Tumor suppressor gene product Apc"/>
    <property type="match status" value="1"/>
</dbReference>
<feature type="compositionally biased region" description="Basic and acidic residues" evidence="6">
    <location>
        <begin position="1760"/>
        <end position="1774"/>
    </location>
</feature>
<dbReference type="InterPro" id="IPR041257">
    <property type="entry name" value="APC_rep"/>
</dbReference>
<feature type="compositionally biased region" description="Polar residues" evidence="6">
    <location>
        <begin position="104"/>
        <end position="117"/>
    </location>
</feature>
<feature type="region of interest" description="Disordered" evidence="6">
    <location>
        <begin position="1607"/>
        <end position="1782"/>
    </location>
</feature>
<feature type="compositionally biased region" description="Basic and acidic residues" evidence="6">
    <location>
        <begin position="2531"/>
        <end position="2552"/>
    </location>
</feature>
<keyword evidence="9" id="KW-1185">Reference proteome</keyword>
<dbReference type="InterPro" id="IPR026831">
    <property type="entry name" value="APC_dom"/>
</dbReference>
<dbReference type="GO" id="GO:0005737">
    <property type="term" value="C:cytoplasm"/>
    <property type="evidence" value="ECO:0007669"/>
    <property type="project" value="UniProtKB-ARBA"/>
</dbReference>
<feature type="region of interest" description="Disordered" evidence="6">
    <location>
        <begin position="3397"/>
        <end position="3416"/>
    </location>
</feature>
<protein>
    <recommendedName>
        <fullName evidence="7">Adenomatous polyposis coli N-terminal dimerisation domain-containing protein</fullName>
    </recommendedName>
</protein>
<feature type="compositionally biased region" description="Polar residues" evidence="6">
    <location>
        <begin position="3299"/>
        <end position="3310"/>
    </location>
</feature>
<feature type="compositionally biased region" description="Basic and acidic residues" evidence="6">
    <location>
        <begin position="3574"/>
        <end position="3588"/>
    </location>
</feature>
<dbReference type="PANTHER" id="PTHR12607:SF12">
    <property type="entry name" value="APC-LIKE, ISOFORM A-RELATED"/>
    <property type="match status" value="1"/>
</dbReference>
<feature type="compositionally biased region" description="Acidic residues" evidence="6">
    <location>
        <begin position="2899"/>
        <end position="2912"/>
    </location>
</feature>
<evidence type="ECO:0000259" key="7">
    <source>
        <dbReference type="Pfam" id="PF16689"/>
    </source>
</evidence>
<evidence type="ECO:0000256" key="5">
    <source>
        <dbReference type="SAM" id="Coils"/>
    </source>
</evidence>
<feature type="compositionally biased region" description="Polar residues" evidence="6">
    <location>
        <begin position="2930"/>
        <end position="2946"/>
    </location>
</feature>
<feature type="region of interest" description="Disordered" evidence="6">
    <location>
        <begin position="2972"/>
        <end position="3229"/>
    </location>
</feature>
<dbReference type="Pfam" id="PF00514">
    <property type="entry name" value="Arm"/>
    <property type="match status" value="1"/>
</dbReference>
<feature type="compositionally biased region" description="Low complexity" evidence="6">
    <location>
        <begin position="2752"/>
        <end position="2777"/>
    </location>
</feature>
<gene>
    <name evidence="8" type="ORF">ACJMK2_027157</name>
</gene>
<evidence type="ECO:0000313" key="8">
    <source>
        <dbReference type="EMBL" id="KAL3887208.1"/>
    </source>
</evidence>
<feature type="region of interest" description="Disordered" evidence="6">
    <location>
        <begin position="353"/>
        <end position="398"/>
    </location>
</feature>
<dbReference type="Pfam" id="PF05923">
    <property type="entry name" value="APC_r"/>
    <property type="match status" value="8"/>
</dbReference>
<feature type="compositionally biased region" description="Polar residues" evidence="6">
    <location>
        <begin position="3098"/>
        <end position="3108"/>
    </location>
</feature>
<comment type="caution">
    <text evidence="8">The sequence shown here is derived from an EMBL/GenBank/DDBJ whole genome shotgun (WGS) entry which is preliminary data.</text>
</comment>
<dbReference type="InterPro" id="IPR036149">
    <property type="entry name" value="APC_N_sf"/>
</dbReference>
<comment type="similarity">
    <text evidence="1">Belongs to the adenomatous polyposis coli (APC) family.</text>
</comment>
<dbReference type="InterPro" id="IPR009224">
    <property type="entry name" value="SAMP"/>
</dbReference>
<dbReference type="SUPFAM" id="SSF58050">
    <property type="entry name" value="N-terminal coiled coil domain from apc"/>
    <property type="match status" value="1"/>
</dbReference>
<dbReference type="PROSITE" id="PS50176">
    <property type="entry name" value="ARM_REPEAT"/>
    <property type="match status" value="2"/>
</dbReference>
<feature type="compositionally biased region" description="Polar residues" evidence="6">
    <location>
        <begin position="2988"/>
        <end position="2999"/>
    </location>
</feature>
<feature type="compositionally biased region" description="Basic and acidic residues" evidence="6">
    <location>
        <begin position="2445"/>
        <end position="2471"/>
    </location>
</feature>
<feature type="compositionally biased region" description="Basic and acidic residues" evidence="6">
    <location>
        <begin position="868"/>
        <end position="886"/>
    </location>
</feature>
<feature type="region of interest" description="Disordered" evidence="6">
    <location>
        <begin position="3517"/>
        <end position="3608"/>
    </location>
</feature>
<feature type="compositionally biased region" description="Low complexity" evidence="6">
    <location>
        <begin position="2239"/>
        <end position="2254"/>
    </location>
</feature>
<feature type="compositionally biased region" description="Polar residues" evidence="6">
    <location>
        <begin position="2706"/>
        <end position="2717"/>
    </location>
</feature>
<evidence type="ECO:0000256" key="3">
    <source>
        <dbReference type="ARBA" id="ARBA00023054"/>
    </source>
</evidence>
<feature type="compositionally biased region" description="Basic and acidic residues" evidence="6">
    <location>
        <begin position="2256"/>
        <end position="2267"/>
    </location>
</feature>
<dbReference type="PANTHER" id="PTHR12607">
    <property type="entry name" value="ADENOMATOUS POLYPOSIS COLI PROTEIN FAMILY"/>
    <property type="match status" value="1"/>
</dbReference>
<dbReference type="Pfam" id="PF05924">
    <property type="entry name" value="SAMP"/>
    <property type="match status" value="1"/>
</dbReference>
<feature type="region of interest" description="Disordered" evidence="6">
    <location>
        <begin position="3346"/>
        <end position="3380"/>
    </location>
</feature>
<evidence type="ECO:0000256" key="1">
    <source>
        <dbReference type="ARBA" id="ARBA00009051"/>
    </source>
</evidence>
<feature type="compositionally biased region" description="Polar residues" evidence="6">
    <location>
        <begin position="2214"/>
        <end position="2228"/>
    </location>
</feature>
<feature type="domain" description="Adenomatous polyposis coli N-terminal dimerisation" evidence="7">
    <location>
        <begin position="4"/>
        <end position="52"/>
    </location>
</feature>
<feature type="region of interest" description="Disordered" evidence="6">
    <location>
        <begin position="924"/>
        <end position="991"/>
    </location>
</feature>
<feature type="compositionally biased region" description="Basic and acidic residues" evidence="6">
    <location>
        <begin position="1311"/>
        <end position="1322"/>
    </location>
</feature>
<feature type="compositionally biased region" description="Basic and acidic residues" evidence="6">
    <location>
        <begin position="2725"/>
        <end position="2742"/>
    </location>
</feature>
<feature type="compositionally biased region" description="Polar residues" evidence="6">
    <location>
        <begin position="2809"/>
        <end position="2835"/>
    </location>
</feature>
<feature type="region of interest" description="Disordered" evidence="6">
    <location>
        <begin position="1285"/>
        <end position="1338"/>
    </location>
</feature>
<keyword evidence="3 5" id="KW-0175">Coiled coil</keyword>